<dbReference type="Pfam" id="PF02463">
    <property type="entry name" value="SMC_N"/>
    <property type="match status" value="1"/>
</dbReference>
<comment type="function">
    <text evidence="1 9">May be involved in recombinational repair of damaged DNA.</text>
</comment>
<evidence type="ECO:0000256" key="2">
    <source>
        <dbReference type="ARBA" id="ARBA00009441"/>
    </source>
</evidence>
<keyword evidence="4" id="KW-0547">Nucleotide-binding</keyword>
<keyword evidence="13" id="KW-1185">Reference proteome</keyword>
<dbReference type="InterPro" id="IPR027417">
    <property type="entry name" value="P-loop_NTPase"/>
</dbReference>
<keyword evidence="7 9" id="KW-0234">DNA repair</keyword>
<dbReference type="PANTHER" id="PTHR11059:SF0">
    <property type="entry name" value="DNA REPAIR PROTEIN RECN"/>
    <property type="match status" value="1"/>
</dbReference>
<keyword evidence="6" id="KW-0067">ATP-binding</keyword>
<dbReference type="NCBIfam" id="TIGR00634">
    <property type="entry name" value="recN"/>
    <property type="match status" value="1"/>
</dbReference>
<evidence type="ECO:0000313" key="12">
    <source>
        <dbReference type="EMBL" id="CAK1241807.1"/>
    </source>
</evidence>
<organism evidence="12 13">
    <name type="scientific">Fructobacillus fructosus</name>
    <dbReference type="NCBI Taxonomy" id="1631"/>
    <lineage>
        <taxon>Bacteria</taxon>
        <taxon>Bacillati</taxon>
        <taxon>Bacillota</taxon>
        <taxon>Bacilli</taxon>
        <taxon>Lactobacillales</taxon>
        <taxon>Lactobacillaceae</taxon>
        <taxon>Fructobacillus</taxon>
    </lineage>
</organism>
<keyword evidence="5 9" id="KW-0227">DNA damage</keyword>
<dbReference type="Proteomes" id="UP001314261">
    <property type="component" value="Unassembled WGS sequence"/>
</dbReference>
<keyword evidence="10" id="KW-0175">Coiled coil</keyword>
<dbReference type="PANTHER" id="PTHR11059">
    <property type="entry name" value="DNA REPAIR PROTEIN RECN"/>
    <property type="match status" value="1"/>
</dbReference>
<dbReference type="InterPro" id="IPR003395">
    <property type="entry name" value="RecF/RecN/SMC_N"/>
</dbReference>
<evidence type="ECO:0000256" key="9">
    <source>
        <dbReference type="PIRNR" id="PIRNR003128"/>
    </source>
</evidence>
<evidence type="ECO:0000256" key="6">
    <source>
        <dbReference type="ARBA" id="ARBA00022840"/>
    </source>
</evidence>
<evidence type="ECO:0000256" key="1">
    <source>
        <dbReference type="ARBA" id="ARBA00003618"/>
    </source>
</evidence>
<feature type="coiled-coil region" evidence="10">
    <location>
        <begin position="167"/>
        <end position="208"/>
    </location>
</feature>
<reference evidence="12 13" key="1">
    <citation type="submission" date="2023-10" db="EMBL/GenBank/DDBJ databases">
        <authorList>
            <person name="Botero Cardona J."/>
        </authorList>
    </citation>
    <scope>NUCLEOTIDE SEQUENCE [LARGE SCALE GENOMIC DNA]</scope>
    <source>
        <strain evidence="12 13">R-54839</strain>
    </source>
</reference>
<evidence type="ECO:0000256" key="8">
    <source>
        <dbReference type="ARBA" id="ARBA00033408"/>
    </source>
</evidence>
<comment type="caution">
    <text evidence="12">The sequence shown here is derived from an EMBL/GenBank/DDBJ whole genome shotgun (WGS) entry which is preliminary data.</text>
</comment>
<name>A0ABM9MUY5_9LACO</name>
<dbReference type="RefSeq" id="WP_187753430.1">
    <property type="nucleotide sequence ID" value="NZ_CAUZLK010000002.1"/>
</dbReference>
<feature type="domain" description="RecF/RecN/SMC N-terminal" evidence="11">
    <location>
        <begin position="1"/>
        <end position="518"/>
    </location>
</feature>
<evidence type="ECO:0000256" key="10">
    <source>
        <dbReference type="SAM" id="Coils"/>
    </source>
</evidence>
<gene>
    <name evidence="12" type="ORF">R54839_PPFHFPJH_00929</name>
</gene>
<dbReference type="CDD" id="cd03241">
    <property type="entry name" value="ABC_RecN"/>
    <property type="match status" value="2"/>
</dbReference>
<evidence type="ECO:0000259" key="11">
    <source>
        <dbReference type="Pfam" id="PF02463"/>
    </source>
</evidence>
<dbReference type="InterPro" id="IPR004604">
    <property type="entry name" value="DNA_recomb/repair_RecN"/>
</dbReference>
<evidence type="ECO:0000256" key="7">
    <source>
        <dbReference type="ARBA" id="ARBA00023204"/>
    </source>
</evidence>
<evidence type="ECO:0000256" key="3">
    <source>
        <dbReference type="ARBA" id="ARBA00021315"/>
    </source>
</evidence>
<comment type="similarity">
    <text evidence="2 9">Belongs to the RecN family.</text>
</comment>
<dbReference type="EMBL" id="CAUZLR010000005">
    <property type="protein sequence ID" value="CAK1241807.1"/>
    <property type="molecule type" value="Genomic_DNA"/>
</dbReference>
<evidence type="ECO:0000256" key="4">
    <source>
        <dbReference type="ARBA" id="ARBA00022741"/>
    </source>
</evidence>
<dbReference type="Gene3D" id="3.40.50.300">
    <property type="entry name" value="P-loop containing nucleotide triphosphate hydrolases"/>
    <property type="match status" value="2"/>
</dbReference>
<protein>
    <recommendedName>
        <fullName evidence="3 9">DNA repair protein RecN</fullName>
    </recommendedName>
    <alternativeName>
        <fullName evidence="8 9">Recombination protein N</fullName>
    </alternativeName>
</protein>
<sequence>MLERLVIENFAIIDQVELSFDDRLTVLTGETGAGKSIIIDALAMLTGGRASTEMIRKGAEKAVLQAVFSLDLKPVQRQEALKQAFLDAGIDVSDNQVVIYREFNQKGRSVSRINGVIVPLKTLAGLGARLVEIQGQHDTSLLLNPDSHLTLLDDFADEQMKRDKADYEHLFAQYRQLALRLKQVTEQAHDLNQRVDLLTFQAEELKAADLKSGEEEQLLEERSKLSNYKKIADSLDEAQQALNPGIEGGAIDLLAAANQALTRAASFDTGYENLAQSLSEAYYAAQDAGRELDESVANLSFDEGALVQIDDRLQVIHQLKRKYGDTVDEILAFQQKVNQDLATLDGGSMDIDQLTAEKAAMNKQIQEAGDRLRNDRQRVAKELEKAVNQELADLLMKEAFFEVHFEPVNGFLPNGTDRVSFNVQTNKGEGVKPLEKAASGGEASRLMLALKTVFIAQQGLSTVVFDEIDTGVSGRVGSAIAQKMRAISKNTQVLAITHLPQVAAAADHHFLIEKRSDGERTVTEVNNLQTEDRDRAIAMMLSGDEISEAALANARELRGATRGMGQ</sequence>
<accession>A0ABM9MUY5</accession>
<evidence type="ECO:0000256" key="5">
    <source>
        <dbReference type="ARBA" id="ARBA00022763"/>
    </source>
</evidence>
<dbReference type="PIRSF" id="PIRSF003128">
    <property type="entry name" value="RecN"/>
    <property type="match status" value="1"/>
</dbReference>
<dbReference type="SUPFAM" id="SSF52540">
    <property type="entry name" value="P-loop containing nucleoside triphosphate hydrolases"/>
    <property type="match status" value="1"/>
</dbReference>
<feature type="coiled-coil region" evidence="10">
    <location>
        <begin position="351"/>
        <end position="389"/>
    </location>
</feature>
<evidence type="ECO:0000313" key="13">
    <source>
        <dbReference type="Proteomes" id="UP001314261"/>
    </source>
</evidence>
<proteinExistence type="inferred from homology"/>